<dbReference type="InterPro" id="IPR011335">
    <property type="entry name" value="Restrct_endonuc-II-like"/>
</dbReference>
<organism evidence="7 8">
    <name type="scientific">Xanthomonas graminis pv. arrhenatheri LMG 727</name>
    <dbReference type="NCBI Taxonomy" id="1195923"/>
    <lineage>
        <taxon>Bacteria</taxon>
        <taxon>Pseudomonadati</taxon>
        <taxon>Pseudomonadota</taxon>
        <taxon>Gammaproteobacteria</taxon>
        <taxon>Lysobacterales</taxon>
        <taxon>Lysobacteraceae</taxon>
        <taxon>Xanthomonas</taxon>
        <taxon>Xanthomonas translucens group</taxon>
        <taxon>Xanthomonas graminis</taxon>
    </lineage>
</organism>
<dbReference type="CDD" id="cd00221">
    <property type="entry name" value="Vsr"/>
    <property type="match status" value="1"/>
</dbReference>
<keyword evidence="8" id="KW-1185">Reference proteome</keyword>
<protein>
    <recommendedName>
        <fullName evidence="6">Very short patch repair endonuclease</fullName>
        <ecNumber evidence="6">3.1.-.-</ecNumber>
    </recommendedName>
</protein>
<dbReference type="RefSeq" id="WP_053834150.1">
    <property type="nucleotide sequence ID" value="NZ_CXOI01000006.1"/>
</dbReference>
<evidence type="ECO:0000256" key="1">
    <source>
        <dbReference type="ARBA" id="ARBA00022722"/>
    </source>
</evidence>
<accession>A0A0K2ZIK7</accession>
<dbReference type="GO" id="GO:0016787">
    <property type="term" value="F:hydrolase activity"/>
    <property type="evidence" value="ECO:0007669"/>
    <property type="project" value="UniProtKB-KW"/>
</dbReference>
<dbReference type="REBASE" id="163976">
    <property type="entry name" value="V.Xsp727ORF546P"/>
</dbReference>
<dbReference type="PIRSF" id="PIRSF018267">
    <property type="entry name" value="VSR_endonuc"/>
    <property type="match status" value="1"/>
</dbReference>
<evidence type="ECO:0000313" key="8">
    <source>
        <dbReference type="Proteomes" id="UP000046187"/>
    </source>
</evidence>
<dbReference type="EMBL" id="CXOI01000006">
    <property type="protein sequence ID" value="CTP83195.1"/>
    <property type="molecule type" value="Genomic_DNA"/>
</dbReference>
<comment type="similarity">
    <text evidence="6">Belongs to the vsr family.</text>
</comment>
<keyword evidence="2 6" id="KW-0255">Endonuclease</keyword>
<evidence type="ECO:0000256" key="6">
    <source>
        <dbReference type="PIRNR" id="PIRNR018267"/>
    </source>
</evidence>
<dbReference type="SUPFAM" id="SSF52980">
    <property type="entry name" value="Restriction endonuclease-like"/>
    <property type="match status" value="1"/>
</dbReference>
<evidence type="ECO:0000256" key="3">
    <source>
        <dbReference type="ARBA" id="ARBA00022763"/>
    </source>
</evidence>
<keyword evidence="4 6" id="KW-0378">Hydrolase</keyword>
<proteinExistence type="inferred from homology"/>
<keyword evidence="1 6" id="KW-0540">Nuclease</keyword>
<reference evidence="8" key="1">
    <citation type="submission" date="2015-07" db="EMBL/GenBank/DDBJ databases">
        <authorList>
            <person name="Wibberg D."/>
        </authorList>
    </citation>
    <scope>NUCLEOTIDE SEQUENCE [LARGE SCALE GENOMIC DNA]</scope>
</reference>
<dbReference type="InterPro" id="IPR004603">
    <property type="entry name" value="DNA_mismatch_endonuc_vsr"/>
</dbReference>
<dbReference type="GO" id="GO:0004519">
    <property type="term" value="F:endonuclease activity"/>
    <property type="evidence" value="ECO:0007669"/>
    <property type="project" value="UniProtKB-KW"/>
</dbReference>
<name>A0A0K2ZIK7_9XANT</name>
<sequence length="152" mass="17013">MADVVSAADRSRMMAGIQGKNTKPELIVRRMLFASGYRFRLHRRDLPGAPDIVMPGRKVAVFVHGCFWHMHQGCRFAKMPATRPEFWKAKLEANVARDRRAVENLRALGWRVLCVWECSTRDTEAAAGLQAAMSSWIEGGEPFGEIGAPTRG</sequence>
<gene>
    <name evidence="7" type="ORF">XTALMG727_0548</name>
</gene>
<dbReference type="Proteomes" id="UP000046187">
    <property type="component" value="Unassembled WGS sequence"/>
</dbReference>
<evidence type="ECO:0000256" key="5">
    <source>
        <dbReference type="ARBA" id="ARBA00023204"/>
    </source>
</evidence>
<dbReference type="EC" id="3.1.-.-" evidence="6"/>
<dbReference type="GO" id="GO:0006298">
    <property type="term" value="P:mismatch repair"/>
    <property type="evidence" value="ECO:0007669"/>
    <property type="project" value="UniProtKB-UniRule"/>
</dbReference>
<dbReference type="NCBIfam" id="TIGR00632">
    <property type="entry name" value="vsr"/>
    <property type="match status" value="1"/>
</dbReference>
<evidence type="ECO:0000256" key="2">
    <source>
        <dbReference type="ARBA" id="ARBA00022759"/>
    </source>
</evidence>
<evidence type="ECO:0000256" key="4">
    <source>
        <dbReference type="ARBA" id="ARBA00022801"/>
    </source>
</evidence>
<dbReference type="Gene3D" id="3.40.960.10">
    <property type="entry name" value="VSR Endonuclease"/>
    <property type="match status" value="1"/>
</dbReference>
<dbReference type="Pfam" id="PF03852">
    <property type="entry name" value="Vsr"/>
    <property type="match status" value="1"/>
</dbReference>
<keyword evidence="5 6" id="KW-0234">DNA repair</keyword>
<evidence type="ECO:0000313" key="7">
    <source>
        <dbReference type="EMBL" id="CTP83195.1"/>
    </source>
</evidence>
<keyword evidence="3 6" id="KW-0227">DNA damage</keyword>
<comment type="function">
    <text evidence="6">May nick specific sequences that contain T:G mispairs resulting from m5C-deamination.</text>
</comment>
<dbReference type="AlphaFoldDB" id="A0A0K2ZIK7"/>